<proteinExistence type="predicted"/>
<evidence type="ECO:0000313" key="1">
    <source>
        <dbReference type="EMBL" id="XAG95776.1"/>
    </source>
</evidence>
<accession>A0AAX4Q6F2</accession>
<dbReference type="Proteomes" id="UP001437386">
    <property type="component" value="Segment"/>
</dbReference>
<gene>
    <name evidence="1" type="ORF">U7154_000009</name>
</gene>
<protein>
    <submittedName>
        <fullName evidence="1">Uncharacterized protein</fullName>
    </submittedName>
</protein>
<keyword evidence="2" id="KW-1185">Reference proteome</keyword>
<organism evidence="1 2">
    <name type="scientific">Enterobacter phage KKP_3711</name>
    <dbReference type="NCBI Taxonomy" id="3109398"/>
    <lineage>
        <taxon>Viruses</taxon>
        <taxon>Duplodnaviria</taxon>
        <taxon>Heunggongvirae</taxon>
        <taxon>Uroviricota</taxon>
        <taxon>Caudoviricetes</taxon>
        <taxon>Demerecviridae</taxon>
        <taxon>Markadamsvirinae</taxon>
    </lineage>
</organism>
<sequence>MSIRPFVERLKPLISYYDVVMAVRLKFKLSTLQAIEEVDKYY</sequence>
<evidence type="ECO:0000313" key="2">
    <source>
        <dbReference type="Proteomes" id="UP001437386"/>
    </source>
</evidence>
<name>A0AAX4Q6F2_9CAUD</name>
<reference evidence="1 2" key="1">
    <citation type="submission" date="2024-04" db="EMBL/GenBank/DDBJ databases">
        <authorList>
            <person name="Wojcicki M."/>
            <person name="Srednicka P."/>
            <person name="Shymialevich D."/>
            <person name="Sokolowska B."/>
        </authorList>
    </citation>
    <scope>NUCLEOTIDE SEQUENCE [LARGE SCALE GENOMIC DNA]</scope>
</reference>
<dbReference type="EMBL" id="PP579741">
    <property type="protein sequence ID" value="XAG95776.1"/>
    <property type="molecule type" value="Genomic_DNA"/>
</dbReference>